<dbReference type="EMBL" id="JBHLTR010000017">
    <property type="protein sequence ID" value="MFC0559846.1"/>
    <property type="molecule type" value="Genomic_DNA"/>
</dbReference>
<evidence type="ECO:0000313" key="2">
    <source>
        <dbReference type="EMBL" id="MFC0559846.1"/>
    </source>
</evidence>
<dbReference type="Gene3D" id="3.60.21.10">
    <property type="match status" value="1"/>
</dbReference>
<proteinExistence type="predicted"/>
<protein>
    <submittedName>
        <fullName evidence="2">Metallophosphoesterase</fullName>
    </submittedName>
</protein>
<dbReference type="RefSeq" id="WP_390186679.1">
    <property type="nucleotide sequence ID" value="NZ_JAQQWT010000002.1"/>
</dbReference>
<evidence type="ECO:0000313" key="3">
    <source>
        <dbReference type="Proteomes" id="UP001589833"/>
    </source>
</evidence>
<feature type="domain" description="Calcineurin-like phosphoesterase" evidence="1">
    <location>
        <begin position="28"/>
        <end position="179"/>
    </location>
</feature>
<dbReference type="PANTHER" id="PTHR31302">
    <property type="entry name" value="TRANSMEMBRANE PROTEIN WITH METALLOPHOSPHOESTERASE DOMAIN-RELATED"/>
    <property type="match status" value="1"/>
</dbReference>
<organism evidence="2 3">
    <name type="scientific">Halalkalibacter alkalisediminis</name>
    <dbReference type="NCBI Taxonomy" id="935616"/>
    <lineage>
        <taxon>Bacteria</taxon>
        <taxon>Bacillati</taxon>
        <taxon>Bacillota</taxon>
        <taxon>Bacilli</taxon>
        <taxon>Bacillales</taxon>
        <taxon>Bacillaceae</taxon>
        <taxon>Halalkalibacter</taxon>
    </lineage>
</organism>
<reference evidence="2 3" key="1">
    <citation type="submission" date="2024-09" db="EMBL/GenBank/DDBJ databases">
        <authorList>
            <person name="Sun Q."/>
            <person name="Mori K."/>
        </authorList>
    </citation>
    <scope>NUCLEOTIDE SEQUENCE [LARGE SCALE GENOMIC DNA]</scope>
    <source>
        <strain evidence="2 3">NCAIM B.02301</strain>
    </source>
</reference>
<dbReference type="Proteomes" id="UP001589833">
    <property type="component" value="Unassembled WGS sequence"/>
</dbReference>
<name>A0ABV6NGE4_9BACI</name>
<dbReference type="SUPFAM" id="SSF56300">
    <property type="entry name" value="Metallo-dependent phosphatases"/>
    <property type="match status" value="1"/>
</dbReference>
<dbReference type="InterPro" id="IPR051158">
    <property type="entry name" value="Metallophosphoesterase_sf"/>
</dbReference>
<accession>A0ABV6NGE4</accession>
<keyword evidence="3" id="KW-1185">Reference proteome</keyword>
<dbReference type="Pfam" id="PF00149">
    <property type="entry name" value="Metallophos"/>
    <property type="match status" value="1"/>
</dbReference>
<comment type="caution">
    <text evidence="2">The sequence shown here is derived from an EMBL/GenBank/DDBJ whole genome shotgun (WGS) entry which is preliminary data.</text>
</comment>
<sequence>MYVESKRNRVRELTLTYKELPRAFEGYRLFFISDIHRRIISDKVLESVKNRVDYIIIGGDLCEKGVPLKRIEANIQKLSKLAPCVFVWGNNDHEVGVKQLKTILKNYKVLELDEKVIKRDEEILVLIGIDELQTAKDSLSKVDPMMDSFSILVCHYPEITEELPSNHSFSLILTGHTHGGQIRLFRWGIARKGGLYRYNHFDLLISNGYGTTALPLRFCAPAETHLITLSTK</sequence>
<dbReference type="PANTHER" id="PTHR31302:SF32">
    <property type="entry name" value="PHOSPHOESTERASE"/>
    <property type="match status" value="1"/>
</dbReference>
<dbReference type="InterPro" id="IPR004843">
    <property type="entry name" value="Calcineurin-like_PHP"/>
</dbReference>
<dbReference type="InterPro" id="IPR029052">
    <property type="entry name" value="Metallo-depent_PP-like"/>
</dbReference>
<evidence type="ECO:0000259" key="1">
    <source>
        <dbReference type="Pfam" id="PF00149"/>
    </source>
</evidence>
<gene>
    <name evidence="2" type="ORF">ACFFH4_12375</name>
</gene>